<dbReference type="PANTHER" id="PTHR48078:SF6">
    <property type="entry name" value="L-THREONINE DEHYDRATASE CATABOLIC TDCB"/>
    <property type="match status" value="1"/>
</dbReference>
<dbReference type="Gene3D" id="3.40.50.1100">
    <property type="match status" value="2"/>
</dbReference>
<evidence type="ECO:0000313" key="6">
    <source>
        <dbReference type="Proteomes" id="UP000646749"/>
    </source>
</evidence>
<dbReference type="EMBL" id="BONW01000013">
    <property type="protein sequence ID" value="GIG87883.1"/>
    <property type="molecule type" value="Genomic_DNA"/>
</dbReference>
<dbReference type="Proteomes" id="UP000646749">
    <property type="component" value="Unassembled WGS sequence"/>
</dbReference>
<dbReference type="InterPro" id="IPR001926">
    <property type="entry name" value="TrpB-like_PALP"/>
</dbReference>
<feature type="domain" description="Tryptophan synthase beta chain-like PALP" evidence="4">
    <location>
        <begin position="18"/>
        <end position="293"/>
    </location>
</feature>
<proteinExistence type="predicted"/>
<keyword evidence="2" id="KW-0663">Pyridoxal phosphate</keyword>
<keyword evidence="6" id="KW-1185">Reference proteome</keyword>
<evidence type="ECO:0000259" key="4">
    <source>
        <dbReference type="Pfam" id="PF00291"/>
    </source>
</evidence>
<name>A0ABQ4DZJ8_9ACTN</name>
<organism evidence="5 6">
    <name type="scientific">Plantactinospora endophytica</name>
    <dbReference type="NCBI Taxonomy" id="673535"/>
    <lineage>
        <taxon>Bacteria</taxon>
        <taxon>Bacillati</taxon>
        <taxon>Actinomycetota</taxon>
        <taxon>Actinomycetes</taxon>
        <taxon>Micromonosporales</taxon>
        <taxon>Micromonosporaceae</taxon>
        <taxon>Plantactinospora</taxon>
    </lineage>
</organism>
<comment type="caution">
    <text evidence="5">The sequence shown here is derived from an EMBL/GenBank/DDBJ whole genome shotgun (WGS) entry which is preliminary data.</text>
</comment>
<accession>A0ABQ4DZJ8</accession>
<gene>
    <name evidence="5" type="ORF">Pen02_28190</name>
</gene>
<reference evidence="5 6" key="1">
    <citation type="submission" date="2021-01" db="EMBL/GenBank/DDBJ databases">
        <title>Whole genome shotgun sequence of Plantactinospora endophytica NBRC 110450.</title>
        <authorList>
            <person name="Komaki H."/>
            <person name="Tamura T."/>
        </authorList>
    </citation>
    <scope>NUCLEOTIDE SEQUENCE [LARGE SCALE GENOMIC DNA]</scope>
    <source>
        <strain evidence="5 6">NBRC 110450</strain>
    </source>
</reference>
<dbReference type="SUPFAM" id="SSF53686">
    <property type="entry name" value="Tryptophan synthase beta subunit-like PLP-dependent enzymes"/>
    <property type="match status" value="1"/>
</dbReference>
<evidence type="ECO:0000256" key="3">
    <source>
        <dbReference type="ARBA" id="ARBA00023239"/>
    </source>
</evidence>
<evidence type="ECO:0000256" key="1">
    <source>
        <dbReference type="ARBA" id="ARBA00001933"/>
    </source>
</evidence>
<dbReference type="InterPro" id="IPR050147">
    <property type="entry name" value="Ser/Thr_Dehydratase"/>
</dbReference>
<dbReference type="InterPro" id="IPR036052">
    <property type="entry name" value="TrpB-like_PALP_sf"/>
</dbReference>
<dbReference type="RefSeq" id="WP_203866418.1">
    <property type="nucleotide sequence ID" value="NZ_BONW01000013.1"/>
</dbReference>
<dbReference type="PANTHER" id="PTHR48078">
    <property type="entry name" value="THREONINE DEHYDRATASE, MITOCHONDRIAL-RELATED"/>
    <property type="match status" value="1"/>
</dbReference>
<comment type="cofactor">
    <cofactor evidence="1">
        <name>pyridoxal 5'-phosphate</name>
        <dbReference type="ChEBI" id="CHEBI:597326"/>
    </cofactor>
</comment>
<sequence length="307" mass="31820">MSSPRTSAATVDISALLPGARVLARDESRYASGSHKQPSAQAVAAHARALGYDHVVITSCGNYGRAMAVAARASGLECTVLMPSVGNDGGADIRRLGARTVIVEGTYEEVHDQTPRYAARLGAADGNVDGPFAAAVLSGAGDVVEALHHELDRPPATLWVPVGNGTTLAGIGRRARALGWPTVLHGVTCLDNNPVGTSWPGEYTPLIPHRLVTTAVNMPLASWHSLHGPEAMAVLREVGGQVHGVDDDAMVKAATVLADHHLYPTPGGAVALAGLLAHAAREPLGPGSHVVLLGGREAHDELQEDPR</sequence>
<dbReference type="Pfam" id="PF00291">
    <property type="entry name" value="PALP"/>
    <property type="match status" value="1"/>
</dbReference>
<evidence type="ECO:0000256" key="2">
    <source>
        <dbReference type="ARBA" id="ARBA00022898"/>
    </source>
</evidence>
<evidence type="ECO:0000313" key="5">
    <source>
        <dbReference type="EMBL" id="GIG87883.1"/>
    </source>
</evidence>
<protein>
    <submittedName>
        <fullName evidence="5">Threonine synthase</fullName>
    </submittedName>
</protein>
<keyword evidence="3" id="KW-0456">Lyase</keyword>